<comment type="caution">
    <text evidence="10">The sequence shown here is derived from an EMBL/GenBank/DDBJ whole genome shotgun (WGS) entry which is preliminary data.</text>
</comment>
<dbReference type="GO" id="GO:0005525">
    <property type="term" value="F:GTP binding"/>
    <property type="evidence" value="ECO:0007669"/>
    <property type="project" value="UniProtKB-KW"/>
</dbReference>
<evidence type="ECO:0000256" key="1">
    <source>
        <dbReference type="ARBA" id="ARBA00022723"/>
    </source>
</evidence>
<dbReference type="Pfam" id="PF00503">
    <property type="entry name" value="G-alpha"/>
    <property type="match status" value="1"/>
</dbReference>
<gene>
    <name evidence="10" type="ORF">E3N88_27730</name>
</gene>
<dbReference type="GO" id="GO:0031683">
    <property type="term" value="F:G-protein beta/gamma-subunit complex binding"/>
    <property type="evidence" value="ECO:0007669"/>
    <property type="project" value="InterPro"/>
</dbReference>
<sequence length="906" mass="102050">MGIVLRSILPTRASKKDEDDDYNVEYSFATEYMGPPISYEIPKAVPVDVGSIPTASVVSTPLNSGYLSLPVIYPVGKIQPELFSSKNNENSFCAHDSSENEGSSASLAFSDSQENENSHEFSISSDGDGADNDCHEIEELSASEDDQTHLEIPDYYDKTTQIVTFREPKSRTMVQDESGYTEPGLVVPERPRANPNVKTGLCHRCLKGNRFTMKESCIVCDAKYCSKCVLRMMGSMPEGRKCISCIGCPIDESKREQLGKCSKVLKQVLNDFQINQAMLSEVSCQVNQAPHWLIFVNGKPLSFEEVIQLQTCSHPPKGLVPGSYWYDKLSGFWGKEGHKPCQIITPNLSIGGAIMENASNGNTNVKFNNRVITKSELYMLRLARINHKGSPHYWVGHNGSYQEEGQNQIKGKIWEKPGIRMACALLSLPMPPKSFISSEEEIGNNGSQFEQKKTETKPLTKILLVGQDQSGTSALYKQARILYKIPFSEDECQKFKSLIQSNLYLYISILLEGLKQFEEEYSIEIRRKLADQPSTSGMMNNIDTIFISKVYCNLKLFYSAAGNSIENTEPNIYSLNPKLNSFSDWLLQIVNSGNLEIIFPAATHEYSALVEKLWKDKAFQATYARRDELPALPRVANYFLPRAVEISRATYNPSDTDILYADGITSSNGLTSMEFSVPSSMPISFMEASEQTDTPLQRYQLIRVNSSNLGYNCKWLSMFEDVDLILYCVDLTSYDEFFTDRNLNLKNKMLESKSIFENIVTHSRFKNKAFLLILNKFDLLEKKIRTTPLTQCEWFHDFNPFITNHTYNDKTSDSNNSSNSNNNNNNNASIAQYGFQYIAAKFKKLFSELTGRKLYVSPVTGLERDSVDAALKYGNEVLTWVNEENKPISSTVESFSESTLDNTSCT</sequence>
<evidence type="ECO:0000256" key="9">
    <source>
        <dbReference type="SAM" id="MobiDB-lite"/>
    </source>
</evidence>
<dbReference type="Gene3D" id="1.10.400.10">
    <property type="entry name" value="GI Alpha 1, domain 2-like"/>
    <property type="match status" value="1"/>
</dbReference>
<keyword evidence="5 7" id="KW-0342">GTP-binding</keyword>
<feature type="compositionally biased region" description="Polar residues" evidence="9">
    <location>
        <begin position="100"/>
        <end position="112"/>
    </location>
</feature>
<evidence type="ECO:0000256" key="3">
    <source>
        <dbReference type="ARBA" id="ARBA00022771"/>
    </source>
</evidence>
<keyword evidence="3" id="KW-0863">Zinc-finger</keyword>
<keyword evidence="8" id="KW-0460">Magnesium</keyword>
<evidence type="ECO:0000256" key="7">
    <source>
        <dbReference type="PIRSR" id="PIRSR601019-1"/>
    </source>
</evidence>
<dbReference type="InterPro" id="IPR011025">
    <property type="entry name" value="GproteinA_insert"/>
</dbReference>
<feature type="region of interest" description="Disordered" evidence="9">
    <location>
        <begin position="93"/>
        <end position="133"/>
    </location>
</feature>
<dbReference type="SUPFAM" id="SSF47895">
    <property type="entry name" value="Transducin (alpha subunit), insertion domain"/>
    <property type="match status" value="1"/>
</dbReference>
<dbReference type="PROSITE" id="PS51882">
    <property type="entry name" value="G_ALPHA"/>
    <property type="match status" value="1"/>
</dbReference>
<dbReference type="PANTHER" id="PTHR36486">
    <property type="entry name" value="OS01G0977800 PROTEIN"/>
    <property type="match status" value="1"/>
</dbReference>
<evidence type="ECO:0000256" key="8">
    <source>
        <dbReference type="PIRSR" id="PIRSR601019-2"/>
    </source>
</evidence>
<keyword evidence="2 7" id="KW-0547">Nucleotide-binding</keyword>
<keyword evidence="11" id="KW-1185">Reference proteome</keyword>
<dbReference type="SUPFAM" id="SSF57903">
    <property type="entry name" value="FYVE/PHD zinc finger"/>
    <property type="match status" value="1"/>
</dbReference>
<dbReference type="InterPro" id="IPR053057">
    <property type="entry name" value="XLG_GTP-binding"/>
</dbReference>
<dbReference type="InterPro" id="IPR011011">
    <property type="entry name" value="Znf_FYVE_PHD"/>
</dbReference>
<evidence type="ECO:0000313" key="11">
    <source>
        <dbReference type="Proteomes" id="UP000326396"/>
    </source>
</evidence>
<accession>A0A5N6MXG9</accession>
<dbReference type="GO" id="GO:0003924">
    <property type="term" value="F:GTPase activity"/>
    <property type="evidence" value="ECO:0007669"/>
    <property type="project" value="InterPro"/>
</dbReference>
<dbReference type="OrthoDB" id="5817230at2759"/>
<dbReference type="PRINTS" id="PR00318">
    <property type="entry name" value="GPROTEINA"/>
</dbReference>
<feature type="binding site" evidence="7">
    <location>
        <begin position="775"/>
        <end position="778"/>
    </location>
    <ligand>
        <name>GTP</name>
        <dbReference type="ChEBI" id="CHEBI:37565"/>
    </ligand>
</feature>
<keyword evidence="6" id="KW-0807">Transducer</keyword>
<dbReference type="Proteomes" id="UP000326396">
    <property type="component" value="Linkage Group LG4"/>
</dbReference>
<dbReference type="GO" id="GO:0007186">
    <property type="term" value="P:G protein-coupled receptor signaling pathway"/>
    <property type="evidence" value="ECO:0007669"/>
    <property type="project" value="InterPro"/>
</dbReference>
<evidence type="ECO:0000256" key="5">
    <source>
        <dbReference type="ARBA" id="ARBA00023134"/>
    </source>
</evidence>
<dbReference type="SUPFAM" id="SSF52540">
    <property type="entry name" value="P-loop containing nucleoside triphosphate hydrolases"/>
    <property type="match status" value="1"/>
</dbReference>
<dbReference type="GO" id="GO:0008270">
    <property type="term" value="F:zinc ion binding"/>
    <property type="evidence" value="ECO:0007669"/>
    <property type="project" value="UniProtKB-KW"/>
</dbReference>
<dbReference type="SMART" id="SM00275">
    <property type="entry name" value="G_alpha"/>
    <property type="match status" value="1"/>
</dbReference>
<dbReference type="Gene3D" id="3.40.50.300">
    <property type="entry name" value="P-loop containing nucleotide triphosphate hydrolases"/>
    <property type="match status" value="1"/>
</dbReference>
<dbReference type="InterPro" id="IPR027417">
    <property type="entry name" value="P-loop_NTPase"/>
</dbReference>
<dbReference type="FunFam" id="3.40.50.300:FF:000692">
    <property type="entry name" value="Guanine nucleotide-binding protein subunit alpha"/>
    <property type="match status" value="1"/>
</dbReference>
<dbReference type="AlphaFoldDB" id="A0A5N6MXG9"/>
<feature type="binding site" evidence="8">
    <location>
        <position position="667"/>
    </location>
    <ligand>
        <name>Mg(2+)</name>
        <dbReference type="ChEBI" id="CHEBI:18420"/>
    </ligand>
</feature>
<evidence type="ECO:0000313" key="10">
    <source>
        <dbReference type="EMBL" id="KAD4179139.1"/>
    </source>
</evidence>
<dbReference type="PANTHER" id="PTHR36486:SF4">
    <property type="entry name" value="PH DOMAIN-CONTAINING PROTEIN"/>
    <property type="match status" value="1"/>
</dbReference>
<organism evidence="10 11">
    <name type="scientific">Mikania micrantha</name>
    <name type="common">bitter vine</name>
    <dbReference type="NCBI Taxonomy" id="192012"/>
    <lineage>
        <taxon>Eukaryota</taxon>
        <taxon>Viridiplantae</taxon>
        <taxon>Streptophyta</taxon>
        <taxon>Embryophyta</taxon>
        <taxon>Tracheophyta</taxon>
        <taxon>Spermatophyta</taxon>
        <taxon>Magnoliopsida</taxon>
        <taxon>eudicotyledons</taxon>
        <taxon>Gunneridae</taxon>
        <taxon>Pentapetalae</taxon>
        <taxon>asterids</taxon>
        <taxon>campanulids</taxon>
        <taxon>Asterales</taxon>
        <taxon>Asteraceae</taxon>
        <taxon>Asteroideae</taxon>
        <taxon>Heliantheae alliance</taxon>
        <taxon>Eupatorieae</taxon>
        <taxon>Mikania</taxon>
    </lineage>
</organism>
<proteinExistence type="predicted"/>
<keyword evidence="4" id="KW-0862">Zinc</keyword>
<evidence type="ECO:0000256" key="2">
    <source>
        <dbReference type="ARBA" id="ARBA00022741"/>
    </source>
</evidence>
<dbReference type="InterPro" id="IPR001019">
    <property type="entry name" value="Gprotein_alpha_su"/>
</dbReference>
<name>A0A5N6MXG9_9ASTR</name>
<feature type="binding site" evidence="8">
    <location>
        <position position="473"/>
    </location>
    <ligand>
        <name>Mg(2+)</name>
        <dbReference type="ChEBI" id="CHEBI:18420"/>
    </ligand>
</feature>
<reference evidence="10 11" key="1">
    <citation type="submission" date="2019-05" db="EMBL/GenBank/DDBJ databases">
        <title>Mikania micrantha, genome provides insights into the molecular mechanism of rapid growth.</title>
        <authorList>
            <person name="Liu B."/>
        </authorList>
    </citation>
    <scope>NUCLEOTIDE SEQUENCE [LARGE SCALE GENOMIC DNA]</scope>
    <source>
        <strain evidence="10">NLD-2019</strain>
        <tissue evidence="10">Leaf</tissue>
    </source>
</reference>
<evidence type="ECO:0000256" key="6">
    <source>
        <dbReference type="ARBA" id="ARBA00023224"/>
    </source>
</evidence>
<protein>
    <submittedName>
        <fullName evidence="10">Uncharacterized protein</fullName>
    </submittedName>
</protein>
<dbReference type="EMBL" id="SZYD01000014">
    <property type="protein sequence ID" value="KAD4179139.1"/>
    <property type="molecule type" value="Genomic_DNA"/>
</dbReference>
<evidence type="ECO:0000256" key="4">
    <source>
        <dbReference type="ARBA" id="ARBA00022833"/>
    </source>
</evidence>
<keyword evidence="1 8" id="KW-0479">Metal-binding</keyword>